<accession>A0ABR3N1A9</accession>
<dbReference type="Proteomes" id="UP001558613">
    <property type="component" value="Unassembled WGS sequence"/>
</dbReference>
<comment type="caution">
    <text evidence="1">The sequence shown here is derived from an EMBL/GenBank/DDBJ whole genome shotgun (WGS) entry which is preliminary data.</text>
</comment>
<protein>
    <submittedName>
        <fullName evidence="1">Uncharacterized protein</fullName>
    </submittedName>
</protein>
<evidence type="ECO:0000313" key="1">
    <source>
        <dbReference type="EMBL" id="KAL1270693.1"/>
    </source>
</evidence>
<gene>
    <name evidence="1" type="ORF">QQF64_029709</name>
</gene>
<proteinExistence type="predicted"/>
<keyword evidence="2" id="KW-1185">Reference proteome</keyword>
<sequence>MTQCKAPVESDLCSCHCPYRAGPPWTSMPPSLTQRRAHWEKKRGECGTPAVDLCSAGNPSRQTTWLGRSRYIHATYDWFCRPGSQMCRRPNLHLM</sequence>
<name>A0ABR3N1A9_9TELE</name>
<reference evidence="1 2" key="1">
    <citation type="submission" date="2023-09" db="EMBL/GenBank/DDBJ databases">
        <authorList>
            <person name="Wang M."/>
        </authorList>
    </citation>
    <scope>NUCLEOTIDE SEQUENCE [LARGE SCALE GENOMIC DNA]</scope>
    <source>
        <strain evidence="1">GT-2023</strain>
        <tissue evidence="1">Liver</tissue>
    </source>
</reference>
<dbReference type="EMBL" id="JAYMGO010000007">
    <property type="protein sequence ID" value="KAL1270693.1"/>
    <property type="molecule type" value="Genomic_DNA"/>
</dbReference>
<evidence type="ECO:0000313" key="2">
    <source>
        <dbReference type="Proteomes" id="UP001558613"/>
    </source>
</evidence>
<organism evidence="1 2">
    <name type="scientific">Cirrhinus molitorella</name>
    <name type="common">mud carp</name>
    <dbReference type="NCBI Taxonomy" id="172907"/>
    <lineage>
        <taxon>Eukaryota</taxon>
        <taxon>Metazoa</taxon>
        <taxon>Chordata</taxon>
        <taxon>Craniata</taxon>
        <taxon>Vertebrata</taxon>
        <taxon>Euteleostomi</taxon>
        <taxon>Actinopterygii</taxon>
        <taxon>Neopterygii</taxon>
        <taxon>Teleostei</taxon>
        <taxon>Ostariophysi</taxon>
        <taxon>Cypriniformes</taxon>
        <taxon>Cyprinidae</taxon>
        <taxon>Labeoninae</taxon>
        <taxon>Labeonini</taxon>
        <taxon>Cirrhinus</taxon>
    </lineage>
</organism>